<dbReference type="GO" id="GO:0042734">
    <property type="term" value="C:presynaptic membrane"/>
    <property type="evidence" value="ECO:0007669"/>
    <property type="project" value="TreeGrafter"/>
</dbReference>
<dbReference type="SMART" id="SM01145">
    <property type="entry name" value="DUF1041"/>
    <property type="match status" value="1"/>
</dbReference>
<dbReference type="GO" id="GO:0005516">
    <property type="term" value="F:calmodulin binding"/>
    <property type="evidence" value="ECO:0007669"/>
    <property type="project" value="TreeGrafter"/>
</dbReference>
<dbReference type="FunFam" id="1.10.357.50:FF:000001">
    <property type="entry name" value="Protein unc-13 homolog B"/>
    <property type="match status" value="1"/>
</dbReference>
<dbReference type="GO" id="GO:0016082">
    <property type="term" value="P:synaptic vesicle priming"/>
    <property type="evidence" value="ECO:0007669"/>
    <property type="project" value="TreeGrafter"/>
</dbReference>
<dbReference type="Gene3D" id="1.10.357.50">
    <property type="match status" value="1"/>
</dbReference>
<feature type="domain" description="C2" evidence="7">
    <location>
        <begin position="1087"/>
        <end position="1215"/>
    </location>
</feature>
<dbReference type="InterPro" id="IPR014772">
    <property type="entry name" value="Munc13_dom-2"/>
</dbReference>
<feature type="domain" description="Phorbol-ester/DAG-type" evidence="8">
    <location>
        <begin position="980"/>
        <end position="1030"/>
    </location>
</feature>
<dbReference type="PROSITE" id="PS00479">
    <property type="entry name" value="ZF_DAG_PE_1"/>
    <property type="match status" value="1"/>
</dbReference>
<feature type="compositionally biased region" description="Polar residues" evidence="6">
    <location>
        <begin position="759"/>
        <end position="779"/>
    </location>
</feature>
<feature type="compositionally biased region" description="Basic and acidic residues" evidence="6">
    <location>
        <begin position="848"/>
        <end position="859"/>
    </location>
</feature>
<keyword evidence="1" id="KW-0479">Metal-binding</keyword>
<feature type="domain" description="C2" evidence="7">
    <location>
        <begin position="30"/>
        <end position="142"/>
    </location>
</feature>
<name>A0A9P1I774_9PELO</name>
<dbReference type="InterPro" id="IPR046349">
    <property type="entry name" value="C1-like_sf"/>
</dbReference>
<evidence type="ECO:0000259" key="8">
    <source>
        <dbReference type="PROSITE" id="PS50081"/>
    </source>
</evidence>
<evidence type="ECO:0000256" key="3">
    <source>
        <dbReference type="ARBA" id="ARBA00022771"/>
    </source>
</evidence>
<dbReference type="SMART" id="SM00109">
    <property type="entry name" value="C1"/>
    <property type="match status" value="1"/>
</dbReference>
<proteinExistence type="predicted"/>
<dbReference type="GO" id="GO:0031594">
    <property type="term" value="C:neuromuscular junction"/>
    <property type="evidence" value="ECO:0007669"/>
    <property type="project" value="TreeGrafter"/>
</dbReference>
<dbReference type="PRINTS" id="PR00360">
    <property type="entry name" value="C2DOMAIN"/>
</dbReference>
<gene>
    <name evidence="11" type="ORF">CAMP_LOCUS2244</name>
</gene>
<dbReference type="SUPFAM" id="SSF49562">
    <property type="entry name" value="C2 domain (Calcium/lipid-binding domain, CaLB)"/>
    <property type="match status" value="3"/>
</dbReference>
<dbReference type="PRINTS" id="PR00008">
    <property type="entry name" value="DAGPEDOMAIN"/>
</dbReference>
<evidence type="ECO:0000313" key="12">
    <source>
        <dbReference type="Proteomes" id="UP001152747"/>
    </source>
</evidence>
<keyword evidence="2" id="KW-0677">Repeat</keyword>
<feature type="domain" description="C2" evidence="7">
    <location>
        <begin position="1916"/>
        <end position="2044"/>
    </location>
</feature>
<dbReference type="EMBL" id="CANHGI010000001">
    <property type="protein sequence ID" value="CAI5439607.1"/>
    <property type="molecule type" value="Genomic_DNA"/>
</dbReference>
<protein>
    <recommendedName>
        <fullName evidence="13">Phorbol ester/diacylglycerol-binding protein unc-13</fullName>
    </recommendedName>
</protein>
<reference evidence="11" key="1">
    <citation type="submission" date="2022-11" db="EMBL/GenBank/DDBJ databases">
        <authorList>
            <person name="Kikuchi T."/>
        </authorList>
    </citation>
    <scope>NUCLEOTIDE SEQUENCE</scope>
    <source>
        <strain evidence="11">PS1010</strain>
    </source>
</reference>
<dbReference type="SUPFAM" id="SSF57889">
    <property type="entry name" value="Cysteine-rich domain"/>
    <property type="match status" value="1"/>
</dbReference>
<dbReference type="GO" id="GO:0098831">
    <property type="term" value="C:presynaptic active zone cytoplasmic component"/>
    <property type="evidence" value="ECO:0007669"/>
    <property type="project" value="TreeGrafter"/>
</dbReference>
<accession>A0A9P1I774</accession>
<evidence type="ECO:0000259" key="7">
    <source>
        <dbReference type="PROSITE" id="PS50004"/>
    </source>
</evidence>
<dbReference type="Pfam" id="PF06292">
    <property type="entry name" value="MUN"/>
    <property type="match status" value="1"/>
</dbReference>
<dbReference type="Gene3D" id="2.60.40.150">
    <property type="entry name" value="C2 domain"/>
    <property type="match status" value="3"/>
</dbReference>
<feature type="compositionally biased region" description="Low complexity" evidence="6">
    <location>
        <begin position="328"/>
        <end position="338"/>
    </location>
</feature>
<evidence type="ECO:0000259" key="9">
    <source>
        <dbReference type="PROSITE" id="PS51258"/>
    </source>
</evidence>
<dbReference type="GO" id="GO:0019992">
    <property type="term" value="F:diacylglycerol binding"/>
    <property type="evidence" value="ECO:0007669"/>
    <property type="project" value="InterPro"/>
</dbReference>
<feature type="region of interest" description="Disordered" evidence="6">
    <location>
        <begin position="303"/>
        <end position="339"/>
    </location>
</feature>
<dbReference type="CDD" id="cd04027">
    <property type="entry name" value="C2B_Munc13"/>
    <property type="match status" value="1"/>
</dbReference>
<keyword evidence="12" id="KW-1185">Reference proteome</keyword>
<keyword evidence="3" id="KW-0863">Zinc-finger</keyword>
<dbReference type="InterPro" id="IPR037302">
    <property type="entry name" value="Unc-13_C2B"/>
</dbReference>
<feature type="region of interest" description="Disordered" evidence="6">
    <location>
        <begin position="439"/>
        <end position="526"/>
    </location>
</feature>
<dbReference type="PROSITE" id="PS50004">
    <property type="entry name" value="C2"/>
    <property type="match status" value="3"/>
</dbReference>
<dbReference type="GO" id="GO:0030672">
    <property type="term" value="C:synaptic vesicle membrane"/>
    <property type="evidence" value="ECO:0007669"/>
    <property type="project" value="TreeGrafter"/>
</dbReference>
<dbReference type="InterPro" id="IPR027080">
    <property type="entry name" value="Unc-13"/>
</dbReference>
<feature type="compositionally biased region" description="Low complexity" evidence="6">
    <location>
        <begin position="458"/>
        <end position="467"/>
    </location>
</feature>
<dbReference type="GO" id="GO:0017075">
    <property type="term" value="F:syntaxin-1 binding"/>
    <property type="evidence" value="ECO:0007669"/>
    <property type="project" value="TreeGrafter"/>
</dbReference>
<evidence type="ECO:0000259" key="10">
    <source>
        <dbReference type="PROSITE" id="PS51259"/>
    </source>
</evidence>
<feature type="region of interest" description="Disordered" evidence="6">
    <location>
        <begin position="550"/>
        <end position="573"/>
    </location>
</feature>
<evidence type="ECO:0008006" key="13">
    <source>
        <dbReference type="Google" id="ProtNLM"/>
    </source>
</evidence>
<dbReference type="InterPro" id="IPR000008">
    <property type="entry name" value="C2_dom"/>
</dbReference>
<evidence type="ECO:0000256" key="5">
    <source>
        <dbReference type="ARBA" id="ARBA00022837"/>
    </source>
</evidence>
<dbReference type="GO" id="GO:0035249">
    <property type="term" value="P:synaptic transmission, glutamatergic"/>
    <property type="evidence" value="ECO:0007669"/>
    <property type="project" value="TreeGrafter"/>
</dbReference>
<dbReference type="GO" id="GO:0099525">
    <property type="term" value="P:presynaptic dense core vesicle exocytosis"/>
    <property type="evidence" value="ECO:0007669"/>
    <property type="project" value="TreeGrafter"/>
</dbReference>
<dbReference type="FunFam" id="2.60.40.150:FF:000002">
    <property type="entry name" value="Protein unc-13 homolog B"/>
    <property type="match status" value="1"/>
</dbReference>
<dbReference type="Proteomes" id="UP001152747">
    <property type="component" value="Unassembled WGS sequence"/>
</dbReference>
<dbReference type="PROSITE" id="PS50081">
    <property type="entry name" value="ZF_DAG_PE_2"/>
    <property type="match status" value="1"/>
</dbReference>
<feature type="domain" description="MHD2" evidence="10">
    <location>
        <begin position="1745"/>
        <end position="1901"/>
    </location>
</feature>
<dbReference type="FunFam" id="2.60.40.150:FF:000014">
    <property type="entry name" value="protein unc-13 homolog B"/>
    <property type="match status" value="1"/>
</dbReference>
<dbReference type="PROSITE" id="PS51258">
    <property type="entry name" value="MHD1"/>
    <property type="match status" value="1"/>
</dbReference>
<dbReference type="InterPro" id="IPR014770">
    <property type="entry name" value="Munc13_1"/>
</dbReference>
<dbReference type="Pfam" id="PF00130">
    <property type="entry name" value="C1_1"/>
    <property type="match status" value="1"/>
</dbReference>
<dbReference type="InterPro" id="IPR035892">
    <property type="entry name" value="C2_domain_sf"/>
</dbReference>
<dbReference type="InterPro" id="IPR020454">
    <property type="entry name" value="DAG/PE-bd"/>
</dbReference>
<dbReference type="GO" id="GO:0005509">
    <property type="term" value="F:calcium ion binding"/>
    <property type="evidence" value="ECO:0007669"/>
    <property type="project" value="InterPro"/>
</dbReference>
<dbReference type="GO" id="GO:0005543">
    <property type="term" value="F:phospholipid binding"/>
    <property type="evidence" value="ECO:0007669"/>
    <property type="project" value="InterPro"/>
</dbReference>
<evidence type="ECO:0000256" key="4">
    <source>
        <dbReference type="ARBA" id="ARBA00022833"/>
    </source>
</evidence>
<evidence type="ECO:0000256" key="2">
    <source>
        <dbReference type="ARBA" id="ARBA00022737"/>
    </source>
</evidence>
<feature type="domain" description="MHD1" evidence="9">
    <location>
        <begin position="1499"/>
        <end position="1642"/>
    </location>
</feature>
<evidence type="ECO:0000256" key="1">
    <source>
        <dbReference type="ARBA" id="ARBA00022723"/>
    </source>
</evidence>
<feature type="compositionally biased region" description="Basic and acidic residues" evidence="6">
    <location>
        <begin position="495"/>
        <end position="505"/>
    </location>
</feature>
<dbReference type="InterPro" id="IPR002219">
    <property type="entry name" value="PKC_DAG/PE"/>
</dbReference>
<dbReference type="FunFam" id="3.30.60.20:FF:000037">
    <property type="entry name" value="RAS guanyl releasing protein 4"/>
    <property type="match status" value="1"/>
</dbReference>
<dbReference type="GO" id="GO:0061789">
    <property type="term" value="P:dense core granule priming"/>
    <property type="evidence" value="ECO:0007669"/>
    <property type="project" value="TreeGrafter"/>
</dbReference>
<organism evidence="11 12">
    <name type="scientific">Caenorhabditis angaria</name>
    <dbReference type="NCBI Taxonomy" id="860376"/>
    <lineage>
        <taxon>Eukaryota</taxon>
        <taxon>Metazoa</taxon>
        <taxon>Ecdysozoa</taxon>
        <taxon>Nematoda</taxon>
        <taxon>Chromadorea</taxon>
        <taxon>Rhabditida</taxon>
        <taxon>Rhabditina</taxon>
        <taxon>Rhabditomorpha</taxon>
        <taxon>Rhabditoidea</taxon>
        <taxon>Rhabditidae</taxon>
        <taxon>Peloderinae</taxon>
        <taxon>Caenorhabditis</taxon>
    </lineage>
</organism>
<feature type="compositionally biased region" description="Basic and acidic residues" evidence="6">
    <location>
        <begin position="474"/>
        <end position="486"/>
    </location>
</feature>
<keyword evidence="4" id="KW-0862">Zinc</keyword>
<dbReference type="Gene3D" id="1.20.58.1100">
    <property type="match status" value="1"/>
</dbReference>
<dbReference type="GO" id="GO:0008270">
    <property type="term" value="F:zinc ion binding"/>
    <property type="evidence" value="ECO:0007669"/>
    <property type="project" value="UniProtKB-KW"/>
</dbReference>
<feature type="region of interest" description="Disordered" evidence="6">
    <location>
        <begin position="234"/>
        <end position="255"/>
    </location>
</feature>
<dbReference type="PANTHER" id="PTHR10480">
    <property type="entry name" value="PROTEIN UNC-13 HOMOLOG"/>
    <property type="match status" value="1"/>
</dbReference>
<dbReference type="CDD" id="cd08394">
    <property type="entry name" value="C2A_Munc13"/>
    <property type="match status" value="1"/>
</dbReference>
<dbReference type="GO" id="GO:0016081">
    <property type="term" value="P:synaptic vesicle docking"/>
    <property type="evidence" value="ECO:0007669"/>
    <property type="project" value="TreeGrafter"/>
</dbReference>
<dbReference type="Pfam" id="PF00168">
    <property type="entry name" value="C2"/>
    <property type="match status" value="3"/>
</dbReference>
<evidence type="ECO:0000313" key="11">
    <source>
        <dbReference type="EMBL" id="CAI5439607.1"/>
    </source>
</evidence>
<keyword evidence="5" id="KW-0106">Calcium</keyword>
<feature type="region of interest" description="Disordered" evidence="6">
    <location>
        <begin position="747"/>
        <end position="790"/>
    </location>
</feature>
<sequence length="2101" mass="238610">MFCCPQPQQRDLDEYYDGGGGGPSDQYFVDESSIDDEFLVSDAMSMRLLCVTIKKARLQGTVDEFNSYVTVKLQNVKSTTVAVRGNLPCWEQEFIFETNRPDDGMVLELWAKGVLWDKLIGVHFMPLGEVKFNNIAGAGQWLQMDHELETKNGQTIGTRGPTGHNLLADVRFELPFDAQGCDGESKLQALNQEHFDNDQLAANSHYHRAPFNHSGLSEDSDYTSDVSFPINHQLHPNSSAHQYESHLHPHRSNRNSLFHSRDATASYEDEEDAYHARNNHQQQYYNQDQYDSNQQYEDTVTPVREFDDGGDEPPPINNYYGGGGGGPSTSRGGYSSSSTMIEDVSGTSNGGLIMMMAGAGASNGGNVRNDPIIEHEEPEYVYNNGYKDEMDDEDHFGHNPTYSEDAHFSGGGTNRIEDEYRDEYKQQYPGEYWNESAAEPLSYNSRPPNGHVKTGIPSASSSRPTSSQAWNYNDDAHPYDEVDRGSRVSFTRTPSIDKPDNRRSDSGNGYYDDYPNDSSRRPDSHHNWRYDSIQEEDNEKDNWRQNVDSYETENASENRDHLGPLPTGFENSPHGNDIVSQTIEEEEEKKNFQELWHWAYKQVCSNLGFKNTSSPFSPNQSIKSSDEKNLLQNLFLYRPKSSSSPIQKEQQQREQTTTTTTNKYLMVKNDNMSNGNAKNHNINNNNNNNHVKIVASSIAIKKRSLYQDFEDRGSERIYRTSLMNVTLEKVTAVEEPSIVRSISYALPTENSPGRYRTSMKPSTSQTPPLAPTTSQQQAEANPPKSDSCDPVKQLLTFSKSFKKVRRVRSAMPRRRKRKRVKLKIAKSCPNLWNIEKTPMIQRSMSLTSKDKEKPKKLEDLPPPPPRRKLVAQRAESDSKTTGRKRNLLDVYKNRKSTVLDGNGSMAANAFYKSIDAAPNMNVARTKTSIPLVSELTMATKRAQAGLANAARTTFADTELKTHVYRKTLQALIYPISCTTPHAFATTNFQTPTWCYECEGLLWGLARQGLRCTQCGVKVHEKCRELLSADCLQRAAEKSSKHGEVTDRTQSLVAVIRDRMKIQENNKPEIFEMIRTVFDVEEKTQQETLKQVKTSILEGSSKWSAKITLTVLCAQGLIAKDKTGKSDPYVTAQVGKVKRRTRTIHQELNPVWNEKFFFECHNSTDRIKVRVWDEDNDLKSKLRQKLTRESDDFLGQTVIEVRTLSGEMDVWYNLEKRTDKSAVSGAIRLHISVEIKGEEKLAPYHVQYTCLHEHLFSVHCVDDEVKLPDVRGEDSWKICFQDTGQEIADEFAMRYGIEAIYQAMTHFACLCTKYMCAGVPAVLSTLLANINAYYAHTTATSAVSAPDRFAASNFGKERFVKLLDQLHNSLRIDLSMYRNHFPSSSPVKLQDLKSTVDLLTSITFFRMKVLELASPPRASNVVRECAKACMQQTYQLMFESCCEQGGPSADSVRFWFDFLDYMMRVIEDDKHIYTPVLNQFPQELNVGQLSAGTLWQMYKTDLQLALEEHAQTKKCTTPEYMNLYFKVKGFYFKYVADMPQYKQSIPEFPAWFIPFVMDWLNENDEHSMDILRNAYNRDKSDNFPQTSEHTKFSNSVVDVFTQLNEALKLLKQMDCPNPEVAADMMKRFSKTLNKVLLAYADMVQKDFPKFAHDEQLACILMNNVQQLRVQLEKIYENMGGDALDGTASQVLTNLQKKLNSVLDKLSGQFVTTLEPHIHEQTMKLGVLLTKIKGPQLQKTQVQPEADAVLEPLMDLLEGSLRRYADQCEKTVLKYILKELWRITIVSMEKRVVLPPLSEKALLKQLPNAKIQDVTKLMSTNIQNIKGMSSVKDMMDMARECEKSLSPKQCTVLDCALDAIKDSFHASGKGLKKSFFEKSPELQSLKYALSLYTQTTEQLIKTFITSQKQQDLPSQEQPVGEVSVQVDLFSHPGTGEQKVTVKILAANDLRWQTSSAFKPFVEVHLVGPHLSDKKRKMATKSKTGNWAPKFNETFHFFLGNEGEPEHYELMFQVKDYCFAREDRIVGVGVLQLANVVDQAGSCAMWVQLGTRLHIDETGLILLRILSQRQTDEVAKDFVRLKTECRHETETVMAASASSQNIAR</sequence>
<dbReference type="PANTHER" id="PTHR10480:SF12">
    <property type="entry name" value="UNC-13, ISOFORM E"/>
    <property type="match status" value="1"/>
</dbReference>
<comment type="caution">
    <text evidence="11">The sequence shown here is derived from an EMBL/GenBank/DDBJ whole genome shotgun (WGS) entry which is preliminary data.</text>
</comment>
<evidence type="ECO:0000256" key="6">
    <source>
        <dbReference type="SAM" id="MobiDB-lite"/>
    </source>
</evidence>
<dbReference type="CDD" id="cd08395">
    <property type="entry name" value="C2C_Munc13"/>
    <property type="match status" value="1"/>
</dbReference>
<dbReference type="Gene3D" id="3.30.60.20">
    <property type="match status" value="1"/>
</dbReference>
<feature type="region of interest" description="Disordered" evidence="6">
    <location>
        <begin position="839"/>
        <end position="885"/>
    </location>
</feature>
<dbReference type="PROSITE" id="PS51259">
    <property type="entry name" value="MHD2"/>
    <property type="match status" value="1"/>
</dbReference>
<dbReference type="InterPro" id="IPR010439">
    <property type="entry name" value="MUN_dom"/>
</dbReference>
<dbReference type="OrthoDB" id="10053234at2759"/>
<dbReference type="GO" id="GO:0043195">
    <property type="term" value="C:terminal bouton"/>
    <property type="evidence" value="ECO:0007669"/>
    <property type="project" value="TreeGrafter"/>
</dbReference>
<dbReference type="SMART" id="SM00239">
    <property type="entry name" value="C2"/>
    <property type="match status" value="3"/>
</dbReference>